<name>A0A1M6UAL0_REIAG</name>
<dbReference type="EMBL" id="FRAA01000007">
    <property type="protein sequence ID" value="SHK66272.1"/>
    <property type="molecule type" value="Genomic_DNA"/>
</dbReference>
<proteinExistence type="predicted"/>
<protein>
    <submittedName>
        <fullName evidence="1">Uncharacterized protein</fullName>
    </submittedName>
</protein>
<organism evidence="1 2">
    <name type="scientific">Reichenbachiella agariperforans</name>
    <dbReference type="NCBI Taxonomy" id="156994"/>
    <lineage>
        <taxon>Bacteria</taxon>
        <taxon>Pseudomonadati</taxon>
        <taxon>Bacteroidota</taxon>
        <taxon>Cytophagia</taxon>
        <taxon>Cytophagales</taxon>
        <taxon>Reichenbachiellaceae</taxon>
        <taxon>Reichenbachiella</taxon>
    </lineage>
</organism>
<gene>
    <name evidence="1" type="ORF">SAMN04488028_10739</name>
</gene>
<evidence type="ECO:0000313" key="1">
    <source>
        <dbReference type="EMBL" id="SHK66272.1"/>
    </source>
</evidence>
<keyword evidence="2" id="KW-1185">Reference proteome</keyword>
<dbReference type="Proteomes" id="UP000184474">
    <property type="component" value="Unassembled WGS sequence"/>
</dbReference>
<dbReference type="AlphaFoldDB" id="A0A1M6UAL0"/>
<dbReference type="RefSeq" id="WP_073124153.1">
    <property type="nucleotide sequence ID" value="NZ_FRAA01000007.1"/>
</dbReference>
<accession>A0A1M6UAL0</accession>
<dbReference type="STRING" id="156994.SAMN04488028_10739"/>
<reference evidence="2" key="1">
    <citation type="submission" date="2016-11" db="EMBL/GenBank/DDBJ databases">
        <authorList>
            <person name="Varghese N."/>
            <person name="Submissions S."/>
        </authorList>
    </citation>
    <scope>NUCLEOTIDE SEQUENCE [LARGE SCALE GENOMIC DNA]</scope>
    <source>
        <strain evidence="2">DSM 26134</strain>
    </source>
</reference>
<evidence type="ECO:0000313" key="2">
    <source>
        <dbReference type="Proteomes" id="UP000184474"/>
    </source>
</evidence>
<sequence>MQSQSIKEGWLTLDLSKYDLQINEDFVVTLETERKSSDVGSLSYEVKPLANRYSYYRINGNKTWKRPPHRYCLQVVADVL</sequence>